<dbReference type="PANTHER" id="PTHR43817">
    <property type="entry name" value="GLYCOSYL HYDROLASE"/>
    <property type="match status" value="1"/>
</dbReference>
<dbReference type="PROSITE" id="PS51257">
    <property type="entry name" value="PROKAR_LIPOPROTEIN"/>
    <property type="match status" value="1"/>
</dbReference>
<keyword evidence="2 3" id="KW-0378">Hydrolase</keyword>
<gene>
    <name evidence="3" type="ORF">ACFOET_14725</name>
</gene>
<sequence>MGKVVMFVFLIGCLFVACVEDGDRHEELSEERFRDPGMEFGPSCFWWWLNGNVTEASITRDLEAMNDKGFRGALIFDAGGAEQHGNGQVPAGPLFGSPEWRRLFRHAVSEAARLGLELSLNIQSGWNLGGPDVAPQEAAKLVTWASVRAQGGQTGVQLPVPEHRADYYGDIAVLAFPLRKEGEGLAPVSDLKAKGAFGEAAFSAHDMRYLLDDKLADDGRHHAAPGEVRNISEQVTPDGKVSWDIPPGEWEIIRFGYTNNGAHVSTASGDWQGLVVDYLSQAHFQRYWDTHVGPLLEEIGPEAGKTLRYLHTDSWELGGSNWTQGFETEFKNRRGYELIPYLPVLAGKIVGNREISNRFLADFRKTIGDCISDNHFATFAANAARYGMGIHPESAGPHAGPFDGLKNYGHSALVMSEFWSPSKHRPTPERRFFVKQASSAAHIYDRRLVGAEGFTTIGRHWNDVIWEHMKHSFDHEVCAGANRVYFHTFTSSPAEMGKPGQEYFAGTHMNPNITWWEEAGAFFRYLSRVHYMMQDGRFVADVLYYYGDHVPNIATLKASDPAGALPDFDYDVINEDRLLALEVRERQLMLPHGMRYRVLVLPDHAVLSTRALHKVAELVDDGATIIGPKTQKTVSLTGYPVSEDEVEAVAARLWGDATAGRGSRSVGKGTVAWGYTARKWLLEQGVPADCRIAPPHDSLTFDYIHHVRNGASSYYFISSQNKVACDAEATFRIAGKLPELWNPVTGEVKPARTYRQAGGLTTVPLHFDPMGSWFVVFRKDIPESQQGEASRNLPAFVPMDTLSGSWKVYFDEEWGAPAEVEFSELSDWAQHPDPGVRFYSGKGRYVKTLPPLDTADAPLWIDLGQIADVGIARVRLNGRELGIVWAPPYRIALHGLAAAGNTLEVEVVNSWRNRLVGDRGLPADERFTQTNITIRNDWELLTSGLLGPVVIGQMIDD</sequence>
<dbReference type="PANTHER" id="PTHR43817:SF1">
    <property type="entry name" value="HYDROLASE, FAMILY 43, PUTATIVE (AFU_ORTHOLOGUE AFUA_3G01660)-RELATED"/>
    <property type="match status" value="1"/>
</dbReference>
<dbReference type="Pfam" id="PF17132">
    <property type="entry name" value="Glyco_hydro_106"/>
    <property type="match status" value="1"/>
</dbReference>
<dbReference type="SUPFAM" id="SSF49785">
    <property type="entry name" value="Galactose-binding domain-like"/>
    <property type="match status" value="1"/>
</dbReference>
<organism evidence="3 4">
    <name type="scientific">Parapedobacter deserti</name>
    <dbReference type="NCBI Taxonomy" id="1912957"/>
    <lineage>
        <taxon>Bacteria</taxon>
        <taxon>Pseudomonadati</taxon>
        <taxon>Bacteroidota</taxon>
        <taxon>Sphingobacteriia</taxon>
        <taxon>Sphingobacteriales</taxon>
        <taxon>Sphingobacteriaceae</taxon>
        <taxon>Parapedobacter</taxon>
    </lineage>
</organism>
<dbReference type="EMBL" id="JBHRTA010000038">
    <property type="protein sequence ID" value="MFC3198874.1"/>
    <property type="molecule type" value="Genomic_DNA"/>
</dbReference>
<evidence type="ECO:0000256" key="2">
    <source>
        <dbReference type="ARBA" id="ARBA00022801"/>
    </source>
</evidence>
<evidence type="ECO:0000313" key="4">
    <source>
        <dbReference type="Proteomes" id="UP001595526"/>
    </source>
</evidence>
<proteinExistence type="predicted"/>
<evidence type="ECO:0000256" key="1">
    <source>
        <dbReference type="ARBA" id="ARBA00022729"/>
    </source>
</evidence>
<accession>A0ABV7JLD2</accession>
<keyword evidence="1" id="KW-0732">Signal</keyword>
<dbReference type="Gene3D" id="2.60.120.260">
    <property type="entry name" value="Galactose-binding domain-like"/>
    <property type="match status" value="1"/>
</dbReference>
<comment type="caution">
    <text evidence="3">The sequence shown here is derived from an EMBL/GenBank/DDBJ whole genome shotgun (WGS) entry which is preliminary data.</text>
</comment>
<dbReference type="Proteomes" id="UP001595526">
    <property type="component" value="Unassembled WGS sequence"/>
</dbReference>
<dbReference type="RefSeq" id="WP_379023951.1">
    <property type="nucleotide sequence ID" value="NZ_JBHRTA010000038.1"/>
</dbReference>
<evidence type="ECO:0000313" key="3">
    <source>
        <dbReference type="EMBL" id="MFC3198874.1"/>
    </source>
</evidence>
<dbReference type="NCBIfam" id="NF045579">
    <property type="entry name" value="rhamnoside_JR"/>
    <property type="match status" value="1"/>
</dbReference>
<protein>
    <submittedName>
        <fullName evidence="3">Glycosyl hydrolase</fullName>
    </submittedName>
</protein>
<dbReference type="GO" id="GO:0016787">
    <property type="term" value="F:hydrolase activity"/>
    <property type="evidence" value="ECO:0007669"/>
    <property type="project" value="UniProtKB-KW"/>
</dbReference>
<keyword evidence="4" id="KW-1185">Reference proteome</keyword>
<dbReference type="InterPro" id="IPR008979">
    <property type="entry name" value="Galactose-bd-like_sf"/>
</dbReference>
<reference evidence="4" key="1">
    <citation type="journal article" date="2019" name="Int. J. Syst. Evol. Microbiol.">
        <title>The Global Catalogue of Microorganisms (GCM) 10K type strain sequencing project: providing services to taxonomists for standard genome sequencing and annotation.</title>
        <authorList>
            <consortium name="The Broad Institute Genomics Platform"/>
            <consortium name="The Broad Institute Genome Sequencing Center for Infectious Disease"/>
            <person name="Wu L."/>
            <person name="Ma J."/>
        </authorList>
    </citation>
    <scope>NUCLEOTIDE SEQUENCE [LARGE SCALE GENOMIC DNA]</scope>
    <source>
        <strain evidence="4">KCTC 52416</strain>
    </source>
</reference>
<name>A0ABV7JLD2_9SPHI</name>